<dbReference type="EMBL" id="FN596494">
    <property type="protein sequence ID" value="CCB59389.1"/>
    <property type="molecule type" value="Genomic_DNA"/>
</dbReference>
<evidence type="ECO:0000256" key="7">
    <source>
        <dbReference type="ARBA" id="ARBA00022723"/>
    </source>
</evidence>
<name>F6HY66_VITVI</name>
<dbReference type="InParanoid" id="F6HY66"/>
<evidence type="ECO:0000256" key="3">
    <source>
        <dbReference type="ARBA" id="ARBA00005286"/>
    </source>
</evidence>
<evidence type="ECO:0000256" key="9">
    <source>
        <dbReference type="ARBA" id="ARBA00023004"/>
    </source>
</evidence>
<comment type="pathway">
    <text evidence="2 11">Polyol metabolism; myo-inositol degradation into D-glucuronate; D-glucuronate from myo-inositol: step 1/1.</text>
</comment>
<dbReference type="EC" id="1.13.99.1" evidence="4 11"/>
<dbReference type="InterPro" id="IPR007828">
    <property type="entry name" value="Inositol_oxygenase"/>
</dbReference>
<evidence type="ECO:0000256" key="11">
    <source>
        <dbReference type="RuleBase" id="RU367039"/>
    </source>
</evidence>
<evidence type="ECO:0000256" key="2">
    <source>
        <dbReference type="ARBA" id="ARBA00005167"/>
    </source>
</evidence>
<reference evidence="13" key="1">
    <citation type="journal article" date="2007" name="Nature">
        <title>The grapevine genome sequence suggests ancestral hexaploidization in major angiosperm phyla.</title>
        <authorList>
            <consortium name="The French-Italian Public Consortium for Grapevine Genome Characterization."/>
            <person name="Jaillon O."/>
            <person name="Aury J.-M."/>
            <person name="Noel B."/>
            <person name="Policriti A."/>
            <person name="Clepet C."/>
            <person name="Casagrande A."/>
            <person name="Choisne N."/>
            <person name="Aubourg S."/>
            <person name="Vitulo N."/>
            <person name="Jubin C."/>
            <person name="Vezzi A."/>
            <person name="Legeai F."/>
            <person name="Hugueney P."/>
            <person name="Dasilva C."/>
            <person name="Horner D."/>
            <person name="Mica E."/>
            <person name="Jublot D."/>
            <person name="Poulain J."/>
            <person name="Bruyere C."/>
            <person name="Billault A."/>
            <person name="Segurens B."/>
            <person name="Gouyvenoux M."/>
            <person name="Ugarte E."/>
            <person name="Cattonaro F."/>
            <person name="Anthouard V."/>
            <person name="Vico V."/>
            <person name="Del Fabbro C."/>
            <person name="Alaux M."/>
            <person name="Di Gaspero G."/>
            <person name="Dumas V."/>
            <person name="Felice N."/>
            <person name="Paillard S."/>
            <person name="Juman I."/>
            <person name="Moroldo M."/>
            <person name="Scalabrin S."/>
            <person name="Canaguier A."/>
            <person name="Le Clainche I."/>
            <person name="Malacrida G."/>
            <person name="Durand E."/>
            <person name="Pesole G."/>
            <person name="Laucou V."/>
            <person name="Chatelet P."/>
            <person name="Merdinoglu D."/>
            <person name="Delledonne M."/>
            <person name="Pezzotti M."/>
            <person name="Lecharny A."/>
            <person name="Scarpelli C."/>
            <person name="Artiguenave F."/>
            <person name="Pe M.E."/>
            <person name="Valle G."/>
            <person name="Morgante M."/>
            <person name="Caboche M."/>
            <person name="Adam-Blondon A.-F."/>
            <person name="Weissenbach J."/>
            <person name="Quetier F."/>
            <person name="Wincker P."/>
        </authorList>
    </citation>
    <scope>NUCLEOTIDE SEQUENCE [LARGE SCALE GENOMIC DNA]</scope>
    <source>
        <strain evidence="13">cv. Pinot noir / PN40024</strain>
    </source>
</reference>
<dbReference type="Pfam" id="PF05153">
    <property type="entry name" value="MIOX"/>
    <property type="match status" value="1"/>
</dbReference>
<keyword evidence="9 10" id="KW-0408">Iron</keyword>
<evidence type="ECO:0000256" key="5">
    <source>
        <dbReference type="ARBA" id="ARBA00022490"/>
    </source>
</evidence>
<evidence type="ECO:0000256" key="10">
    <source>
        <dbReference type="PIRSR" id="PIRSR607828-2"/>
    </source>
</evidence>
<keyword evidence="7 10" id="KW-0479">Metal-binding</keyword>
<evidence type="ECO:0000256" key="8">
    <source>
        <dbReference type="ARBA" id="ARBA00023002"/>
    </source>
</evidence>
<feature type="binding site" evidence="10">
    <location>
        <position position="106"/>
    </location>
    <ligand>
        <name>Fe cation</name>
        <dbReference type="ChEBI" id="CHEBI:24875"/>
        <label>1</label>
    </ligand>
</feature>
<evidence type="ECO:0000256" key="4">
    <source>
        <dbReference type="ARBA" id="ARBA00011919"/>
    </source>
</evidence>
<gene>
    <name evidence="12" type="ordered locus">VIT_09s0002g02960</name>
</gene>
<organism evidence="12 13">
    <name type="scientific">Vitis vinifera</name>
    <name type="common">Grape</name>
    <dbReference type="NCBI Taxonomy" id="29760"/>
    <lineage>
        <taxon>Eukaryota</taxon>
        <taxon>Viridiplantae</taxon>
        <taxon>Streptophyta</taxon>
        <taxon>Embryophyta</taxon>
        <taxon>Tracheophyta</taxon>
        <taxon>Spermatophyta</taxon>
        <taxon>Magnoliopsida</taxon>
        <taxon>eudicotyledons</taxon>
        <taxon>Gunneridae</taxon>
        <taxon>Pentapetalae</taxon>
        <taxon>rosids</taxon>
        <taxon>Vitales</taxon>
        <taxon>Vitaceae</taxon>
        <taxon>Viteae</taxon>
        <taxon>Vitis</taxon>
    </lineage>
</organism>
<dbReference type="GO" id="GO:0019853">
    <property type="term" value="P:L-ascorbic acid biosynthetic process"/>
    <property type="evidence" value="ECO:0007669"/>
    <property type="project" value="UniProtKB-KW"/>
</dbReference>
<comment type="cofactor">
    <cofactor evidence="10 11">
        <name>Fe cation</name>
        <dbReference type="ChEBI" id="CHEBI:24875"/>
    </cofactor>
    <text evidence="10 11">Binds 2 iron ions per subunit.</text>
</comment>
<evidence type="ECO:0000313" key="12">
    <source>
        <dbReference type="EMBL" id="CCB59389.1"/>
    </source>
</evidence>
<dbReference type="UniPathway" id="UPA00111">
    <property type="reaction ID" value="UER00527"/>
</dbReference>
<evidence type="ECO:0000256" key="6">
    <source>
        <dbReference type="ARBA" id="ARBA00022644"/>
    </source>
</evidence>
<keyword evidence="8 11" id="KW-0560">Oxidoreductase</keyword>
<evidence type="ECO:0000313" key="13">
    <source>
        <dbReference type="Proteomes" id="UP000009183"/>
    </source>
</evidence>
<dbReference type="PaxDb" id="29760-VIT_09s0002g02960.t01"/>
<dbReference type="PANTHER" id="PTHR12588">
    <property type="entry name" value="MYOINOSITOL OXYGENASE"/>
    <property type="match status" value="1"/>
</dbReference>
<dbReference type="eggNOG" id="KOG1573">
    <property type="taxonomic scope" value="Eukaryota"/>
</dbReference>
<dbReference type="GO" id="GO:0005506">
    <property type="term" value="F:iron ion binding"/>
    <property type="evidence" value="ECO:0007669"/>
    <property type="project" value="InterPro"/>
</dbReference>
<feature type="binding site" evidence="10">
    <location>
        <position position="80"/>
    </location>
    <ligand>
        <name>Fe cation</name>
        <dbReference type="ChEBI" id="CHEBI:24875"/>
        <label>1</label>
    </ligand>
</feature>
<proteinExistence type="inferred from homology"/>
<dbReference type="GO" id="GO:0019310">
    <property type="term" value="P:inositol catabolic process"/>
    <property type="evidence" value="ECO:0000318"/>
    <property type="project" value="GO_Central"/>
</dbReference>
<dbReference type="STRING" id="29760.F6HY66"/>
<comment type="catalytic activity">
    <reaction evidence="11">
        <text>myo-inositol + O2 = D-glucuronate + H2O + H(+)</text>
        <dbReference type="Rhea" id="RHEA:23696"/>
        <dbReference type="ChEBI" id="CHEBI:15377"/>
        <dbReference type="ChEBI" id="CHEBI:15378"/>
        <dbReference type="ChEBI" id="CHEBI:15379"/>
        <dbReference type="ChEBI" id="CHEBI:17268"/>
        <dbReference type="ChEBI" id="CHEBI:58720"/>
        <dbReference type="EC" id="1.13.99.1"/>
    </reaction>
</comment>
<dbReference type="GO" id="GO:0050113">
    <property type="term" value="F:inositol oxygenase activity"/>
    <property type="evidence" value="ECO:0000318"/>
    <property type="project" value="GO_Central"/>
</dbReference>
<sequence length="158" mass="17988">MLQILCKTPAAIFKIQIPANTKSKFNIGDTFPGGCAFDESIVHHKYLKENPDDHNPAYNTKYGVYSEGCGLENVMMSWGHDDYMYLVAKEKKTTLPAAGLSVIKYHSLLWLVQKNQRNFLNPIQHQGFILLLSRGNEEISLNIYPIIHKNGDFLMNRS</sequence>
<keyword evidence="5 11" id="KW-0963">Cytoplasm</keyword>
<dbReference type="PANTHER" id="PTHR12588:SF12">
    <property type="entry name" value="INOSITOL OXYGENASE 1"/>
    <property type="match status" value="1"/>
</dbReference>
<dbReference type="HOGENOM" id="CLU_1672442_0_0_1"/>
<keyword evidence="13" id="KW-1185">Reference proteome</keyword>
<protein>
    <recommendedName>
        <fullName evidence="4 11">Inositol oxygenase</fullName>
        <ecNumber evidence="4 11">1.13.99.1</ecNumber>
    </recommendedName>
    <alternativeName>
        <fullName evidence="11">Myo-inositol oxygenase</fullName>
    </alternativeName>
</protein>
<dbReference type="GO" id="GO:0005737">
    <property type="term" value="C:cytoplasm"/>
    <property type="evidence" value="ECO:0007669"/>
    <property type="project" value="UniProtKB-SubCell"/>
</dbReference>
<comment type="similarity">
    <text evidence="3 11">Belongs to the myo-inositol oxygenase family.</text>
</comment>
<keyword evidence="6" id="KW-0060">Ascorbate biosynthesis</keyword>
<dbReference type="SUPFAM" id="SSF109604">
    <property type="entry name" value="HD-domain/PDEase-like"/>
    <property type="match status" value="1"/>
</dbReference>
<accession>F6HY66</accession>
<evidence type="ECO:0000256" key="1">
    <source>
        <dbReference type="ARBA" id="ARBA00004496"/>
    </source>
</evidence>
<comment type="subcellular location">
    <subcellularLocation>
        <location evidence="1 11">Cytoplasm</location>
    </subcellularLocation>
</comment>
<dbReference type="AlphaFoldDB" id="F6HY66"/>
<dbReference type="Proteomes" id="UP000009183">
    <property type="component" value="Chromosome 9"/>
</dbReference>